<accession>A0A817Q4S2</accession>
<reference evidence="1" key="1">
    <citation type="submission" date="2021-02" db="EMBL/GenBank/DDBJ databases">
        <authorList>
            <person name="Nowell W R."/>
        </authorList>
    </citation>
    <scope>NUCLEOTIDE SEQUENCE</scope>
</reference>
<sequence length="183" mass="20959">MVLGISTVVITIHQQNITLQQRAEDRQLARERRELEKTIADEKCEQEYNISAEQRDISEKQRKRGLDIQIQQYRNTLLVEYIREIGQMLERNQGSLTNNTIIATLARVQTLSIVRQFDSHGKAQIIQFLYEAGQLTASQNPLDLSTADLNNMNMNSSISELPMNELSLAGVQLRFCSFVAQVY</sequence>
<gene>
    <name evidence="1" type="ORF">TIS948_LOCUS12000</name>
</gene>
<dbReference type="OrthoDB" id="10065652at2759"/>
<dbReference type="EMBL" id="CAJNXB010001758">
    <property type="protein sequence ID" value="CAF3191630.1"/>
    <property type="molecule type" value="Genomic_DNA"/>
</dbReference>
<comment type="caution">
    <text evidence="1">The sequence shown here is derived from an EMBL/GenBank/DDBJ whole genome shotgun (WGS) entry which is preliminary data.</text>
</comment>
<name>A0A817Q4S2_9BILA</name>
<organism evidence="1 2">
    <name type="scientific">Rotaria socialis</name>
    <dbReference type="NCBI Taxonomy" id="392032"/>
    <lineage>
        <taxon>Eukaryota</taxon>
        <taxon>Metazoa</taxon>
        <taxon>Spiralia</taxon>
        <taxon>Gnathifera</taxon>
        <taxon>Rotifera</taxon>
        <taxon>Eurotatoria</taxon>
        <taxon>Bdelloidea</taxon>
        <taxon>Philodinida</taxon>
        <taxon>Philodinidae</taxon>
        <taxon>Rotaria</taxon>
    </lineage>
</organism>
<dbReference type="AlphaFoldDB" id="A0A817Q4S2"/>
<evidence type="ECO:0000313" key="1">
    <source>
        <dbReference type="EMBL" id="CAF3191630.1"/>
    </source>
</evidence>
<evidence type="ECO:0000313" key="2">
    <source>
        <dbReference type="Proteomes" id="UP000663825"/>
    </source>
</evidence>
<dbReference type="Proteomes" id="UP000663825">
    <property type="component" value="Unassembled WGS sequence"/>
</dbReference>
<protein>
    <submittedName>
        <fullName evidence="1">Uncharacterized protein</fullName>
    </submittedName>
</protein>
<proteinExistence type="predicted"/>